<evidence type="ECO:0000313" key="2">
    <source>
        <dbReference type="EMBL" id="KIK35043.1"/>
    </source>
</evidence>
<dbReference type="HOGENOM" id="CLU_921893_0_0_1"/>
<keyword evidence="3" id="KW-1185">Reference proteome</keyword>
<gene>
    <name evidence="2" type="ORF">CY34DRAFT_17296</name>
</gene>
<dbReference type="InParanoid" id="A0A0D0ASY5"/>
<feature type="region of interest" description="Disordered" evidence="1">
    <location>
        <begin position="169"/>
        <end position="195"/>
    </location>
</feature>
<evidence type="ECO:0000313" key="3">
    <source>
        <dbReference type="Proteomes" id="UP000054485"/>
    </source>
</evidence>
<sequence>MRDLEDEFRFSILVLSPHFEEFISPTILASSARSPTVVVRALDSLPTLKPPLQVRAQRSSYTLRQARPIQFLSSDLRIAKAEQPDPNFVKAALAGAKSEFESVQHVSGMAENTASASDNLQTVIDTIDTFSAILGPLKVFNSAANGLADVHPYAKVTLGIFTCTSKPEVQHQPPTDTWNSSQPLSMSEPDPVPENSTCTWTVRKHGYRNVLGHGDVKGLTTPAPTFATPLVGHPSLYVSVVAACCGKRTSTLRTTDALLLSVSSKPVLWQSLQSRLPYTIRQVPCSYFTSHVPAPTPTRKID</sequence>
<accession>A0A0D0ASY5</accession>
<reference evidence="3" key="2">
    <citation type="submission" date="2015-01" db="EMBL/GenBank/DDBJ databases">
        <title>Evolutionary Origins and Diversification of the Mycorrhizal Mutualists.</title>
        <authorList>
            <consortium name="DOE Joint Genome Institute"/>
            <consortium name="Mycorrhizal Genomics Consortium"/>
            <person name="Kohler A."/>
            <person name="Kuo A."/>
            <person name="Nagy L.G."/>
            <person name="Floudas D."/>
            <person name="Copeland A."/>
            <person name="Barry K.W."/>
            <person name="Cichocki N."/>
            <person name="Veneault-Fourrey C."/>
            <person name="LaButti K."/>
            <person name="Lindquist E.A."/>
            <person name="Lipzen A."/>
            <person name="Lundell T."/>
            <person name="Morin E."/>
            <person name="Murat C."/>
            <person name="Riley R."/>
            <person name="Ohm R."/>
            <person name="Sun H."/>
            <person name="Tunlid A."/>
            <person name="Henrissat B."/>
            <person name="Grigoriev I.V."/>
            <person name="Hibbett D.S."/>
            <person name="Martin F."/>
        </authorList>
    </citation>
    <scope>NUCLEOTIDE SEQUENCE [LARGE SCALE GENOMIC DNA]</scope>
    <source>
        <strain evidence="3">UH-Slu-Lm8-n1</strain>
    </source>
</reference>
<dbReference type="OrthoDB" id="2691292at2759"/>
<dbReference type="Proteomes" id="UP000054485">
    <property type="component" value="Unassembled WGS sequence"/>
</dbReference>
<dbReference type="AlphaFoldDB" id="A0A0D0ASY5"/>
<feature type="compositionally biased region" description="Polar residues" evidence="1">
    <location>
        <begin position="169"/>
        <end position="185"/>
    </location>
</feature>
<name>A0A0D0ASY5_9AGAM</name>
<reference evidence="2 3" key="1">
    <citation type="submission" date="2014-04" db="EMBL/GenBank/DDBJ databases">
        <authorList>
            <consortium name="DOE Joint Genome Institute"/>
            <person name="Kuo A."/>
            <person name="Ruytinx J."/>
            <person name="Rineau F."/>
            <person name="Colpaert J."/>
            <person name="Kohler A."/>
            <person name="Nagy L.G."/>
            <person name="Floudas D."/>
            <person name="Copeland A."/>
            <person name="Barry K.W."/>
            <person name="Cichocki N."/>
            <person name="Veneault-Fourrey C."/>
            <person name="LaButti K."/>
            <person name="Lindquist E.A."/>
            <person name="Lipzen A."/>
            <person name="Lundell T."/>
            <person name="Morin E."/>
            <person name="Murat C."/>
            <person name="Sun H."/>
            <person name="Tunlid A."/>
            <person name="Henrissat B."/>
            <person name="Grigoriev I.V."/>
            <person name="Hibbett D.S."/>
            <person name="Martin F."/>
            <person name="Nordberg H.P."/>
            <person name="Cantor M.N."/>
            <person name="Hua S.X."/>
        </authorList>
    </citation>
    <scope>NUCLEOTIDE SEQUENCE [LARGE SCALE GENOMIC DNA]</scope>
    <source>
        <strain evidence="2 3">UH-Slu-Lm8-n1</strain>
    </source>
</reference>
<proteinExistence type="predicted"/>
<evidence type="ECO:0000256" key="1">
    <source>
        <dbReference type="SAM" id="MobiDB-lite"/>
    </source>
</evidence>
<organism evidence="2 3">
    <name type="scientific">Suillus luteus UH-Slu-Lm8-n1</name>
    <dbReference type="NCBI Taxonomy" id="930992"/>
    <lineage>
        <taxon>Eukaryota</taxon>
        <taxon>Fungi</taxon>
        <taxon>Dikarya</taxon>
        <taxon>Basidiomycota</taxon>
        <taxon>Agaricomycotina</taxon>
        <taxon>Agaricomycetes</taxon>
        <taxon>Agaricomycetidae</taxon>
        <taxon>Boletales</taxon>
        <taxon>Suillineae</taxon>
        <taxon>Suillaceae</taxon>
        <taxon>Suillus</taxon>
    </lineage>
</organism>
<dbReference type="EMBL" id="KN835671">
    <property type="protein sequence ID" value="KIK35043.1"/>
    <property type="molecule type" value="Genomic_DNA"/>
</dbReference>
<protein>
    <submittedName>
        <fullName evidence="2">Uncharacterized protein</fullName>
    </submittedName>
</protein>